<dbReference type="Pfam" id="PF00873">
    <property type="entry name" value="ACR_tran"/>
    <property type="match status" value="1"/>
</dbReference>
<dbReference type="EMBL" id="FZNM01000015">
    <property type="protein sequence ID" value="SNR66321.1"/>
    <property type="molecule type" value="Genomic_DNA"/>
</dbReference>
<feature type="transmembrane region" description="Helical" evidence="1">
    <location>
        <begin position="239"/>
        <end position="263"/>
    </location>
</feature>
<dbReference type="Proteomes" id="UP000198409">
    <property type="component" value="Unassembled WGS sequence"/>
</dbReference>
<dbReference type="GO" id="GO:0042910">
    <property type="term" value="F:xenobiotic transmembrane transporter activity"/>
    <property type="evidence" value="ECO:0007669"/>
    <property type="project" value="TreeGrafter"/>
</dbReference>
<dbReference type="RefSeq" id="WP_141133733.1">
    <property type="nucleotide sequence ID" value="NZ_FZNM01000015.1"/>
</dbReference>
<dbReference type="InterPro" id="IPR027463">
    <property type="entry name" value="AcrB_DN_DC_subdom"/>
</dbReference>
<dbReference type="PANTHER" id="PTHR32063">
    <property type="match status" value="1"/>
</dbReference>
<feature type="transmembrane region" description="Helical" evidence="1">
    <location>
        <begin position="213"/>
        <end position="233"/>
    </location>
</feature>
<feature type="transmembrane region" description="Helical" evidence="1">
    <location>
        <begin position="730"/>
        <end position="750"/>
    </location>
</feature>
<reference evidence="3" key="1">
    <citation type="submission" date="2017-06" db="EMBL/GenBank/DDBJ databases">
        <authorList>
            <person name="Varghese N."/>
            <person name="Submissions S."/>
        </authorList>
    </citation>
    <scope>NUCLEOTIDE SEQUENCE [LARGE SCALE GENOMIC DNA]</scope>
    <source>
        <strain evidence="3">DSM 26170</strain>
    </source>
</reference>
<organism evidence="2 3">
    <name type="scientific">Paracoccus sediminis</name>
    <dbReference type="NCBI Taxonomy" id="1214787"/>
    <lineage>
        <taxon>Bacteria</taxon>
        <taxon>Pseudomonadati</taxon>
        <taxon>Pseudomonadota</taxon>
        <taxon>Alphaproteobacteria</taxon>
        <taxon>Rhodobacterales</taxon>
        <taxon>Paracoccaceae</taxon>
        <taxon>Paracoccus</taxon>
    </lineage>
</organism>
<dbReference type="SUPFAM" id="SSF82693">
    <property type="entry name" value="Multidrug efflux transporter AcrB pore domain, PN1, PN2, PC1 and PC2 subdomains"/>
    <property type="match status" value="2"/>
</dbReference>
<evidence type="ECO:0000256" key="1">
    <source>
        <dbReference type="SAM" id="Phobius"/>
    </source>
</evidence>
<dbReference type="InterPro" id="IPR001036">
    <property type="entry name" value="Acrflvin-R"/>
</dbReference>
<dbReference type="AlphaFoldDB" id="A0A238Y690"/>
<feature type="non-terminal residue" evidence="2">
    <location>
        <position position="1"/>
    </location>
</feature>
<evidence type="ECO:0000313" key="2">
    <source>
        <dbReference type="EMBL" id="SNR66321.1"/>
    </source>
</evidence>
<feature type="transmembrane region" description="Helical" evidence="1">
    <location>
        <begin position="316"/>
        <end position="339"/>
    </location>
</feature>
<dbReference type="PRINTS" id="PR00702">
    <property type="entry name" value="ACRIFLAVINRP"/>
</dbReference>
<protein>
    <submittedName>
        <fullName evidence="2">Multidrug efflux pump</fullName>
    </submittedName>
</protein>
<feature type="transmembrane region" description="Helical" evidence="1">
    <location>
        <begin position="703"/>
        <end position="723"/>
    </location>
</feature>
<keyword evidence="1" id="KW-0812">Transmembrane</keyword>
<feature type="transmembrane region" description="Helical" evidence="1">
    <location>
        <begin position="379"/>
        <end position="399"/>
    </location>
</feature>
<keyword evidence="1" id="KW-1133">Transmembrane helix</keyword>
<gene>
    <name evidence="2" type="ORF">SAMN06265378_1151</name>
</gene>
<dbReference type="SUPFAM" id="SSF82714">
    <property type="entry name" value="Multidrug efflux transporter AcrB TolC docking domain, DN and DC subdomains"/>
    <property type="match status" value="2"/>
</dbReference>
<dbReference type="GO" id="GO:0005886">
    <property type="term" value="C:plasma membrane"/>
    <property type="evidence" value="ECO:0007669"/>
    <property type="project" value="TreeGrafter"/>
</dbReference>
<dbReference type="SUPFAM" id="SSF82866">
    <property type="entry name" value="Multidrug efflux transporter AcrB transmembrane domain"/>
    <property type="match status" value="2"/>
</dbReference>
<evidence type="ECO:0000313" key="3">
    <source>
        <dbReference type="Proteomes" id="UP000198409"/>
    </source>
</evidence>
<feature type="transmembrane region" description="Helical" evidence="1">
    <location>
        <begin position="187"/>
        <end position="206"/>
    </location>
</feature>
<dbReference type="Gene3D" id="3.30.70.1320">
    <property type="entry name" value="Multidrug efflux transporter AcrB pore domain like"/>
    <property type="match status" value="1"/>
</dbReference>
<dbReference type="Gene3D" id="3.30.70.1440">
    <property type="entry name" value="Multidrug efflux transporter AcrB pore domain"/>
    <property type="match status" value="1"/>
</dbReference>
<sequence>LELSDYATRFLADRFARLPGVANTATFGARSPAMRIWLDQSRMAAYGITTGDIIGALQANNIELPAGEIETGARQLQVLAQTRFSSPDAFRQVVIQNSAPGDAGRPLRLGDVATIEEGPEQRESIFRANGVISLGMGIQPQAQANTVAISTAVKAELDRIRPTLPPGMRLDITADEAVFIESSIKQVLKVFAEAVALVIAVIYLFLGSMRLSMIPVVTIPVSALGAGLAMLALGFSINILTLFALILAIGLVVDDAIVVLENIQRHRAMGKSRADAARDGASQVSFAVIATTAVLVSVFVPVSFMEGEIGKLFAEFGIVLAVAVAVSALIALTLSPVLAARIMPREDRPNWLTRTVNRLIGALERAYGAILDRLIARPVPILAVTAFLMAGAFALYGHLPRQLTPDEDRGQIRIILSAPQGSNLAYTDAATRQVEALLEPLRANGTVTNVTTIVGTWGELRRSMLFVNLAPWGDRDASVDQVIADLRPQLSRLSQAEIFVRAAGGLGLSSGQGNVSWMLGGPDVARTAAWADDLAARLETDPRLASVEVNYSANQPGANLSIDRARAQDLGLSSETIAQTLQVLFASRSVGEYTSDGRQYPVILQASPEDRDSVADMLGVFLRNDRGDLIPLSAFASIATGATAPAVNRYDRLISVGMEADIAPGTDLAGAMAAVEAAAADLPAGAVLAWDGQAKDYLESSGGIATVFAMSLLIVFLVLAAQFESFRTPLTIMLTVPLGLAGAVLTLWITGGTVNIFSQVGMILLIGIMAKNGILIVEFANQLREEGRSLAEAAREGAVTRLRPVMMTTIATVLGAVPLAIASGAGAESRRAIGAVIVGGLSLAFVLTLLITPVIYVLIEGLRRRPEAGAQPVAAE</sequence>
<feature type="transmembrane region" description="Helical" evidence="1">
    <location>
        <begin position="832"/>
        <end position="859"/>
    </location>
</feature>
<accession>A0A238Y690</accession>
<keyword evidence="1" id="KW-0472">Membrane</keyword>
<feature type="transmembrane region" description="Helical" evidence="1">
    <location>
        <begin position="756"/>
        <end position="780"/>
    </location>
</feature>
<proteinExistence type="predicted"/>
<dbReference type="Gene3D" id="1.20.1640.10">
    <property type="entry name" value="Multidrug efflux transporter AcrB transmembrane domain"/>
    <property type="match status" value="2"/>
</dbReference>
<dbReference type="PANTHER" id="PTHR32063:SF14">
    <property type="entry name" value="BLL4319 PROTEIN"/>
    <property type="match status" value="1"/>
</dbReference>
<dbReference type="Gene3D" id="3.30.70.1430">
    <property type="entry name" value="Multidrug efflux transporter AcrB pore domain"/>
    <property type="match status" value="1"/>
</dbReference>
<name>A0A238Y690_9RHOB</name>
<dbReference type="Gene3D" id="3.30.2090.10">
    <property type="entry name" value="Multidrug efflux transporter AcrB TolC docking domain, DN and DC subdomains"/>
    <property type="match status" value="2"/>
</dbReference>
<feature type="transmembrane region" description="Helical" evidence="1">
    <location>
        <begin position="805"/>
        <end position="826"/>
    </location>
</feature>
<feature type="transmembrane region" description="Helical" evidence="1">
    <location>
        <begin position="284"/>
        <end position="304"/>
    </location>
</feature>